<evidence type="ECO:0000313" key="3">
    <source>
        <dbReference type="Proteomes" id="UP000018542"/>
    </source>
</evidence>
<keyword evidence="1" id="KW-1133">Transmembrane helix</keyword>
<dbReference type="EMBL" id="CP006912">
    <property type="protein sequence ID" value="AHB48257.1"/>
    <property type="molecule type" value="Genomic_DNA"/>
</dbReference>
<protein>
    <submittedName>
        <fullName evidence="2">Nitric oxide reductase F protein</fullName>
    </submittedName>
</protein>
<evidence type="ECO:0000256" key="1">
    <source>
        <dbReference type="SAM" id="Phobius"/>
    </source>
</evidence>
<name>V5SCP2_9HYPH</name>
<keyword evidence="3" id="KW-1185">Reference proteome</keyword>
<dbReference type="KEGG" id="hni:W911_07445"/>
<proteinExistence type="predicted"/>
<dbReference type="RefSeq" id="WP_023786877.1">
    <property type="nucleotide sequence ID" value="NC_022997.1"/>
</dbReference>
<dbReference type="PATRIC" id="fig|1029756.8.peg.1559"/>
<organism evidence="2 3">
    <name type="scientific">Hyphomicrobium nitrativorans NL23</name>
    <dbReference type="NCBI Taxonomy" id="1029756"/>
    <lineage>
        <taxon>Bacteria</taxon>
        <taxon>Pseudomonadati</taxon>
        <taxon>Pseudomonadota</taxon>
        <taxon>Alphaproteobacteria</taxon>
        <taxon>Hyphomicrobiales</taxon>
        <taxon>Hyphomicrobiaceae</taxon>
        <taxon>Hyphomicrobium</taxon>
    </lineage>
</organism>
<keyword evidence="1" id="KW-0812">Transmembrane</keyword>
<accession>V5SCP2</accession>
<feature type="transmembrane region" description="Helical" evidence="1">
    <location>
        <begin position="65"/>
        <end position="84"/>
    </location>
</feature>
<dbReference type="Proteomes" id="UP000018542">
    <property type="component" value="Chromosome"/>
</dbReference>
<dbReference type="STRING" id="1029756.W911_07445"/>
<dbReference type="AlphaFoldDB" id="V5SCP2"/>
<feature type="transmembrane region" description="Helical" evidence="1">
    <location>
        <begin position="34"/>
        <end position="53"/>
    </location>
</feature>
<dbReference type="HOGENOM" id="CLU_187708_0_0_5"/>
<sequence>MPTRELVHAWLALLLLSYGTVLIASNGTQGSAWMAGGVLVLAGLKARVILARYLGLSASRFWMRVFDLVIGIFLAAAYALYLFGSGR</sequence>
<gene>
    <name evidence="2" type="ORF">W911_07445</name>
</gene>
<reference evidence="2 3" key="1">
    <citation type="journal article" date="2014" name="Genome Announc.">
        <title>Complete Genome Sequence of Hyphomicrobium nitrativorans Strain NL23, a Denitrifying Bacterium Isolated from Biofilm of a Methanol-Fed Denitrification System Treating Seawater at the Montreal Biodome.</title>
        <authorList>
            <person name="Martineau C."/>
            <person name="Villeneuve C."/>
            <person name="Mauffrey F."/>
            <person name="Villemur R."/>
        </authorList>
    </citation>
    <scope>NUCLEOTIDE SEQUENCE [LARGE SCALE GENOMIC DNA]</scope>
    <source>
        <strain evidence="2">NL23</strain>
    </source>
</reference>
<evidence type="ECO:0000313" key="2">
    <source>
        <dbReference type="EMBL" id="AHB48257.1"/>
    </source>
</evidence>
<keyword evidence="1" id="KW-0472">Membrane</keyword>